<accession>A0A151IWJ6</accession>
<evidence type="ECO:0000259" key="1">
    <source>
        <dbReference type="Pfam" id="PF26215"/>
    </source>
</evidence>
<dbReference type="EMBL" id="KQ980852">
    <property type="protein sequence ID" value="KYN12195.1"/>
    <property type="molecule type" value="Genomic_DNA"/>
</dbReference>
<proteinExistence type="predicted"/>
<dbReference type="InterPro" id="IPR035901">
    <property type="entry name" value="GIY-YIG_endonuc_sf"/>
</dbReference>
<dbReference type="AlphaFoldDB" id="A0A151IWJ6"/>
<dbReference type="InterPro" id="IPR058912">
    <property type="entry name" value="HTH_animal"/>
</dbReference>
<dbReference type="CDD" id="cd10442">
    <property type="entry name" value="GIY-YIG_PLEs"/>
    <property type="match status" value="1"/>
</dbReference>
<sequence length="300" mass="35635">MIRRDDWFINLWSVNFSIEVQCLLQLGEGFCLPPHNLERITIEFIKYIENNITKSKINNKSSLRNKKKGVIISLVDRAILLSDSEFHNKNLTLIINILRDNDYPLKFIFDVINKRLKNIRVRGAAYNNQDQNSVDQVTNVSLFTVPFIPLATKKFNQFNRKDIKVSFYSMNKLQKYLKVHKDPRLRLSKNNVEYRINCNDCDASYVEQTSRQLRTRIAEHRNHIRWNTSSRSVITEHRLENNHDFNWDEIEVLDEEPCYHKRLISEMLHIKKQKNSINLQTDTEGLHKAYIPIVNKFNFV</sequence>
<evidence type="ECO:0000313" key="3">
    <source>
        <dbReference type="Proteomes" id="UP000078492"/>
    </source>
</evidence>
<dbReference type="Pfam" id="PF26215">
    <property type="entry name" value="HTH_animal"/>
    <property type="match status" value="1"/>
</dbReference>
<reference evidence="2 3" key="1">
    <citation type="submission" date="2015-09" db="EMBL/GenBank/DDBJ databases">
        <title>Trachymyrmex cornetzi WGS genome.</title>
        <authorList>
            <person name="Nygaard S."/>
            <person name="Hu H."/>
            <person name="Boomsma J."/>
            <person name="Zhang G."/>
        </authorList>
    </citation>
    <scope>NUCLEOTIDE SEQUENCE [LARGE SCALE GENOMIC DNA]</scope>
    <source>
        <strain evidence="2">Tcor2-1</strain>
        <tissue evidence="2">Whole body</tissue>
    </source>
</reference>
<name>A0A151IWJ6_9HYME</name>
<evidence type="ECO:0000313" key="2">
    <source>
        <dbReference type="EMBL" id="KYN12195.1"/>
    </source>
</evidence>
<dbReference type="Gene3D" id="3.40.1440.10">
    <property type="entry name" value="GIY-YIG endonuclease"/>
    <property type="match status" value="1"/>
</dbReference>
<keyword evidence="3" id="KW-1185">Reference proteome</keyword>
<protein>
    <recommendedName>
        <fullName evidence="1">Helix-turn-helix domain-containing protein</fullName>
    </recommendedName>
</protein>
<organism evidence="2 3">
    <name type="scientific">Trachymyrmex cornetzi</name>
    <dbReference type="NCBI Taxonomy" id="471704"/>
    <lineage>
        <taxon>Eukaryota</taxon>
        <taxon>Metazoa</taxon>
        <taxon>Ecdysozoa</taxon>
        <taxon>Arthropoda</taxon>
        <taxon>Hexapoda</taxon>
        <taxon>Insecta</taxon>
        <taxon>Pterygota</taxon>
        <taxon>Neoptera</taxon>
        <taxon>Endopterygota</taxon>
        <taxon>Hymenoptera</taxon>
        <taxon>Apocrita</taxon>
        <taxon>Aculeata</taxon>
        <taxon>Formicoidea</taxon>
        <taxon>Formicidae</taxon>
        <taxon>Myrmicinae</taxon>
        <taxon>Trachymyrmex</taxon>
    </lineage>
</organism>
<feature type="domain" description="Helix-turn-helix" evidence="1">
    <location>
        <begin position="66"/>
        <end position="113"/>
    </location>
</feature>
<dbReference type="Proteomes" id="UP000078492">
    <property type="component" value="Unassembled WGS sequence"/>
</dbReference>
<gene>
    <name evidence="2" type="ORF">ALC57_15646</name>
</gene>